<dbReference type="SUPFAM" id="SSF52833">
    <property type="entry name" value="Thioredoxin-like"/>
    <property type="match status" value="1"/>
</dbReference>
<organism evidence="2 3">
    <name type="scientific">Profundibacterium mesophilum KAUST100406-0324</name>
    <dbReference type="NCBI Taxonomy" id="1037889"/>
    <lineage>
        <taxon>Bacteria</taxon>
        <taxon>Pseudomonadati</taxon>
        <taxon>Pseudomonadota</taxon>
        <taxon>Alphaproteobacteria</taxon>
        <taxon>Rhodobacterales</taxon>
        <taxon>Roseobacteraceae</taxon>
        <taxon>Profundibacterium</taxon>
    </lineage>
</organism>
<dbReference type="InterPro" id="IPR036249">
    <property type="entry name" value="Thioredoxin-like_sf"/>
</dbReference>
<proteinExistence type="predicted"/>
<gene>
    <name evidence="2" type="ORF">PMES_02148</name>
</gene>
<keyword evidence="3" id="KW-1185">Reference proteome</keyword>
<evidence type="ECO:0000256" key="1">
    <source>
        <dbReference type="SAM" id="MobiDB-lite"/>
    </source>
</evidence>
<sequence length="179" mass="19201">MVNAPPSRAGLALRTQLRDHPALNARDPQGQAIPEEASMSTWITICDTCRREGRPEDEAGPRDGARLAELVEAAAGASRMQGEDLRTRRVSCLMGCTHGCNVAVQADGKLSYTLGRFEARTQDAEAIVAYAALHARSDAGQVPYRTWPQGVKGHFITRHPPLPREGEGTDQDGTEGAAG</sequence>
<dbReference type="Gene3D" id="3.40.30.10">
    <property type="entry name" value="Glutaredoxin"/>
    <property type="match status" value="1"/>
</dbReference>
<protein>
    <submittedName>
        <fullName evidence="2">Metal-binding protein</fullName>
    </submittedName>
</protein>
<dbReference type="EMBL" id="APKE01000025">
    <property type="protein sequence ID" value="KAF0675517.1"/>
    <property type="molecule type" value="Genomic_DNA"/>
</dbReference>
<dbReference type="InterPro" id="IPR012863">
    <property type="entry name" value="DUF1636"/>
</dbReference>
<dbReference type="AlphaFoldDB" id="A0A921NPK5"/>
<comment type="caution">
    <text evidence="2">The sequence shown here is derived from an EMBL/GenBank/DDBJ whole genome shotgun (WGS) entry which is preliminary data.</text>
</comment>
<name>A0A921NPK5_9RHOB</name>
<accession>A0A921NPK5</accession>
<feature type="region of interest" description="Disordered" evidence="1">
    <location>
        <begin position="156"/>
        <end position="179"/>
    </location>
</feature>
<dbReference type="Pfam" id="PF07845">
    <property type="entry name" value="DUF1636"/>
    <property type="match status" value="1"/>
</dbReference>
<evidence type="ECO:0000313" key="2">
    <source>
        <dbReference type="EMBL" id="KAF0675517.1"/>
    </source>
</evidence>
<evidence type="ECO:0000313" key="3">
    <source>
        <dbReference type="Proteomes" id="UP000698242"/>
    </source>
</evidence>
<reference evidence="2" key="1">
    <citation type="submission" date="2013-03" db="EMBL/GenBank/DDBJ databases">
        <title>Genome Sequence of the Profundibacterium mesophilum strain KAUST100406-0324T from Red Sea, a novel genus in the family Rhodobacteraceae.</title>
        <authorList>
            <person name="Essack M."/>
            <person name="Alam I."/>
            <person name="Lafi F."/>
            <person name="Alawi W."/>
            <person name="Kamanu F."/>
            <person name="Al-Suwailem A."/>
            <person name="Lee O.O."/>
            <person name="Xu Y."/>
            <person name="Bajic V."/>
            <person name="Qian P.-Y."/>
            <person name="Archer J."/>
        </authorList>
    </citation>
    <scope>NUCLEOTIDE SEQUENCE</scope>
    <source>
        <strain evidence="2">KAUST100406-0324</strain>
    </source>
</reference>
<dbReference type="Proteomes" id="UP000698242">
    <property type="component" value="Unassembled WGS sequence"/>
</dbReference>